<organism evidence="1 2">
    <name type="scientific">Hoylesella timonensis</name>
    <dbReference type="NCBI Taxonomy" id="386414"/>
    <lineage>
        <taxon>Bacteria</taxon>
        <taxon>Pseudomonadati</taxon>
        <taxon>Bacteroidota</taxon>
        <taxon>Bacteroidia</taxon>
        <taxon>Bacteroidales</taxon>
        <taxon>Prevotellaceae</taxon>
        <taxon>Hoylesella</taxon>
    </lineage>
</organism>
<comment type="caution">
    <text evidence="1">The sequence shown here is derived from an EMBL/GenBank/DDBJ whole genome shotgun (WGS) entry which is preliminary data.</text>
</comment>
<reference evidence="1 2" key="1">
    <citation type="submission" date="2017-03" db="EMBL/GenBank/DDBJ databases">
        <authorList>
            <person name="Afonso C.L."/>
            <person name="Miller P.J."/>
            <person name="Scott M.A."/>
            <person name="Spackman E."/>
            <person name="Goraichik I."/>
            <person name="Dimitrov K.M."/>
            <person name="Suarez D.L."/>
            <person name="Swayne D.E."/>
        </authorList>
    </citation>
    <scope>NUCLEOTIDE SEQUENCE [LARGE SCALE GENOMIC DNA]</scope>
    <source>
        <strain evidence="1 2">DNF00076</strain>
    </source>
</reference>
<proteinExistence type="predicted"/>
<dbReference type="EMBL" id="NBAX01000013">
    <property type="protein sequence ID" value="PNP92067.1"/>
    <property type="molecule type" value="Genomic_DNA"/>
</dbReference>
<name>A0A2K0XC00_9BACT</name>
<dbReference type="Proteomes" id="UP000236634">
    <property type="component" value="Unassembled WGS sequence"/>
</dbReference>
<protein>
    <submittedName>
        <fullName evidence="1">Uncharacterized protein</fullName>
    </submittedName>
</protein>
<dbReference type="AlphaFoldDB" id="A0A2K0XC00"/>
<dbReference type="Gene3D" id="3.70.10.10">
    <property type="match status" value="1"/>
</dbReference>
<sequence>MDKKILKAIYANIVAKDELRPVMNGMYFEEGRCYGSDGHLLVIYKQGSKELAGKIVAQNGETIDGKYPNVDSVVPKEREEYPHRIDLKELYAACVYHSRKPEATSDDRVSIMHKTFMIRSLVKLLAVFSASGELSNAKIYKSSNDRASVVESKLITAIIMPSLHDENVIDKETQEGESIVMSYENLLNDYAFNSWRKPDSKGDLDWVK</sequence>
<dbReference type="RefSeq" id="WP_103004160.1">
    <property type="nucleotide sequence ID" value="NZ_NBAX01000013.1"/>
</dbReference>
<evidence type="ECO:0000313" key="2">
    <source>
        <dbReference type="Proteomes" id="UP000236634"/>
    </source>
</evidence>
<gene>
    <name evidence="1" type="ORF">BFS16_12085</name>
</gene>
<evidence type="ECO:0000313" key="1">
    <source>
        <dbReference type="EMBL" id="PNP92067.1"/>
    </source>
</evidence>
<accession>A0A2K0XC00</accession>